<evidence type="ECO:0000256" key="1">
    <source>
        <dbReference type="ARBA" id="ARBA00004123"/>
    </source>
</evidence>
<evidence type="ECO:0000313" key="7">
    <source>
        <dbReference type="EMBL" id="KAF6520288.1"/>
    </source>
</evidence>
<dbReference type="InterPro" id="IPR052035">
    <property type="entry name" value="ZnF_BED_domain_contain"/>
</dbReference>
<keyword evidence="3" id="KW-0863">Zinc-finger</keyword>
<evidence type="ECO:0000313" key="8">
    <source>
        <dbReference type="Proteomes" id="UP000593570"/>
    </source>
</evidence>
<organism evidence="7 8">
    <name type="scientific">Fusarium oxysporum f. sp. conglutinans</name>
    <dbReference type="NCBI Taxonomy" id="100902"/>
    <lineage>
        <taxon>Eukaryota</taxon>
        <taxon>Fungi</taxon>
        <taxon>Dikarya</taxon>
        <taxon>Ascomycota</taxon>
        <taxon>Pezizomycotina</taxon>
        <taxon>Sordariomycetes</taxon>
        <taxon>Hypocreomycetidae</taxon>
        <taxon>Hypocreales</taxon>
        <taxon>Nectriaceae</taxon>
        <taxon>Fusarium</taxon>
        <taxon>Fusarium oxysporum species complex</taxon>
    </lineage>
</organism>
<evidence type="ECO:0000256" key="3">
    <source>
        <dbReference type="ARBA" id="ARBA00022771"/>
    </source>
</evidence>
<dbReference type="Pfam" id="PF13489">
    <property type="entry name" value="Methyltransf_23"/>
    <property type="match status" value="1"/>
</dbReference>
<comment type="subcellular location">
    <subcellularLocation>
        <location evidence="1">Nucleus</location>
    </subcellularLocation>
</comment>
<dbReference type="SUPFAM" id="SSF53335">
    <property type="entry name" value="S-adenosyl-L-methionine-dependent methyltransferases"/>
    <property type="match status" value="1"/>
</dbReference>
<evidence type="ECO:0000256" key="4">
    <source>
        <dbReference type="ARBA" id="ARBA00022833"/>
    </source>
</evidence>
<sequence length="1166" mass="133962">MASPRTESRGGSPRHGIARQNISVGDSPVGNPIVAQEENEGDVSDSAFGDDAESSTASISSSVLEYRKFQGRTFHSERYNTEYFTPNDEQQKDSIDITHHVLTLLLDGKPTLVPLNDNIQRVLDVGTGTGIWAIDFADEHPNAEVIGTDLSPIQPSWVPPNVKFELEDATKGWSWPEDHFDLVHVRFLIGAIADWGTLFKEASHCCKPGGFVESGEINPTFYSDDGTIDDVEALQTWNKLVIESGKGFGRSFTDIENDVQLFREAGLVDVKSFDFKVPIGGWPKDEKMRKVGQFLRASIENDLEGYTMMVWHHIMNWPKDEYQVFLMNMRKAFKDKRIHGYMRVRYVYGRKPDVEDEIGYSPLKTTSNDDLWKAMRTYADSTGVPCKDGTHSWLMFKYCDPLVANFIAAASLNFLNSNALEARKEFHQIERTKAGRSWAWFLREKDGVGEAYAWFTFLKALCPDISLFLEVIPDISMWIGLTNDLLSFYEEEKAGETHNYIYNRGCETCIERSRAISQTLELSLSPMPEHMALRPLPLLSEPSDELLGSASPGSPVPAKHTLDHSLSDRAGKRAKGRTNKSTWNEARGPYEERGEKARDTSYHEIWYCKHCDSTKKPNSITTNLSRARKHLRDFHGIRVIEHVERSDLKKQQHGTITDLFGRQEERQASRDLTEETYLANAINIPAFEEALARLLAVRNIAHTFIEYPEFHAVILSCNYMARDVLLRSRRAVPKLLKKTFAQHKQRLVKKLHNSLSSMVHFTIDMWTSSEQKATYQAIVVHFVDAETRGVAQALLSLREFKGSHNGKLQAKAFLEVVEEYDLRGKVGYFTMDNHDANDTMLDDIAKEIDGLDPVARRLRCSGHIMNLIVQAFLFQSKAKKIQEDEREGIDEAYERLCRLSEREEGGIITKAQATEEWREFSVLGKLHNLCIYSRSSTSIYNDFKAEIGRALPRDNDTRWNSWFRLIDVAIENRAKFMDWIQENHAKIEKDALDHNDWNELGDIHAFLQVFHQISVRQGRENTLDEVLSHMDFLHHHFTRTKNRAFSGPRFYARFHVAWLKFEKYYQLTEQAPVYVAGILLHPALRKSYLSEQWKRNPAWVSNVVKAVRKIWSTDYKSYQLPDEQQEKEQELDEFDRWRQKVYSTASEVKDEFDRFIYAGPLLPGLG</sequence>
<feature type="compositionally biased region" description="Acidic residues" evidence="6">
    <location>
        <begin position="37"/>
        <end position="53"/>
    </location>
</feature>
<feature type="region of interest" description="Disordered" evidence="6">
    <location>
        <begin position="1"/>
        <end position="54"/>
    </location>
</feature>
<dbReference type="Gene3D" id="3.40.50.150">
    <property type="entry name" value="Vaccinia Virus protein VP39"/>
    <property type="match status" value="1"/>
</dbReference>
<feature type="compositionally biased region" description="Basic and acidic residues" evidence="6">
    <location>
        <begin position="560"/>
        <end position="571"/>
    </location>
</feature>
<keyword evidence="5" id="KW-0539">Nucleus</keyword>
<keyword evidence="2" id="KW-0479">Metal-binding</keyword>
<dbReference type="GO" id="GO:0005634">
    <property type="term" value="C:nucleus"/>
    <property type="evidence" value="ECO:0007669"/>
    <property type="project" value="UniProtKB-SubCell"/>
</dbReference>
<dbReference type="Gene3D" id="1.10.600.10">
    <property type="entry name" value="Farnesyl Diphosphate Synthase"/>
    <property type="match status" value="1"/>
</dbReference>
<feature type="region of interest" description="Disordered" evidence="6">
    <location>
        <begin position="544"/>
        <end position="585"/>
    </location>
</feature>
<dbReference type="PANTHER" id="PTHR46481:SF10">
    <property type="entry name" value="ZINC FINGER BED DOMAIN-CONTAINING PROTEIN 39"/>
    <property type="match status" value="1"/>
</dbReference>
<name>A0A8H6GL26_FUSOX</name>
<dbReference type="SUPFAM" id="SSF53098">
    <property type="entry name" value="Ribonuclease H-like"/>
    <property type="match status" value="1"/>
</dbReference>
<evidence type="ECO:0000256" key="2">
    <source>
        <dbReference type="ARBA" id="ARBA00022723"/>
    </source>
</evidence>
<evidence type="ECO:0008006" key="9">
    <source>
        <dbReference type="Google" id="ProtNLM"/>
    </source>
</evidence>
<dbReference type="Proteomes" id="UP000593570">
    <property type="component" value="Unassembled WGS sequence"/>
</dbReference>
<dbReference type="AlphaFoldDB" id="A0A8H6GL26"/>
<accession>A0A8H6GL26</accession>
<dbReference type="EMBL" id="JACDXP010000008">
    <property type="protein sequence ID" value="KAF6520288.1"/>
    <property type="molecule type" value="Genomic_DNA"/>
</dbReference>
<dbReference type="SUPFAM" id="SSF48576">
    <property type="entry name" value="Terpenoid synthases"/>
    <property type="match status" value="1"/>
</dbReference>
<dbReference type="PANTHER" id="PTHR46481">
    <property type="entry name" value="ZINC FINGER BED DOMAIN-CONTAINING PROTEIN 4"/>
    <property type="match status" value="1"/>
</dbReference>
<reference evidence="7 8" key="1">
    <citation type="journal article" date="2020" name="bioRxiv">
        <title>A chromosome-scale genome assembly for the Fusarium oxysporum strain Fo5176 to establish a model Arabidopsis-fungal pathosystem.</title>
        <authorList>
            <person name="Fokkens L."/>
            <person name="Guo L."/>
            <person name="Dora S."/>
            <person name="Wang B."/>
            <person name="Ye K."/>
            <person name="Sanchez-Rodriguez C."/>
            <person name="Croll D."/>
        </authorList>
    </citation>
    <scope>NUCLEOTIDE SEQUENCE [LARGE SCALE GENOMIC DNA]</scope>
    <source>
        <strain evidence="7 8">Fo5176</strain>
    </source>
</reference>
<evidence type="ECO:0000256" key="6">
    <source>
        <dbReference type="SAM" id="MobiDB-lite"/>
    </source>
</evidence>
<comment type="caution">
    <text evidence="7">The sequence shown here is derived from an EMBL/GenBank/DDBJ whole genome shotgun (WGS) entry which is preliminary data.</text>
</comment>
<proteinExistence type="predicted"/>
<dbReference type="GO" id="GO:0008270">
    <property type="term" value="F:zinc ion binding"/>
    <property type="evidence" value="ECO:0007669"/>
    <property type="project" value="UniProtKB-KW"/>
</dbReference>
<dbReference type="InterPro" id="IPR012337">
    <property type="entry name" value="RNaseH-like_sf"/>
</dbReference>
<protein>
    <recommendedName>
        <fullName evidence="9">Transposase-like protein</fullName>
    </recommendedName>
</protein>
<dbReference type="InterPro" id="IPR029063">
    <property type="entry name" value="SAM-dependent_MTases_sf"/>
</dbReference>
<evidence type="ECO:0000256" key="5">
    <source>
        <dbReference type="ARBA" id="ARBA00023242"/>
    </source>
</evidence>
<dbReference type="CDD" id="cd02440">
    <property type="entry name" value="AdoMet_MTases"/>
    <property type="match status" value="1"/>
</dbReference>
<dbReference type="InterPro" id="IPR008949">
    <property type="entry name" value="Isoprenoid_synthase_dom_sf"/>
</dbReference>
<gene>
    <name evidence="7" type="ORF">HZS61_016705</name>
</gene>
<keyword evidence="4" id="KW-0862">Zinc</keyword>